<feature type="region of interest" description="Disordered" evidence="5">
    <location>
        <begin position="166"/>
        <end position="185"/>
    </location>
</feature>
<dbReference type="Proteomes" id="UP000248168">
    <property type="component" value="Unassembled WGS sequence"/>
</dbReference>
<dbReference type="InParanoid" id="A0A330L2R9"/>
<dbReference type="PROSITE" id="PS51257">
    <property type="entry name" value="PROKAR_LIPOPROTEIN"/>
    <property type="match status" value="1"/>
</dbReference>
<proteinExistence type="predicted"/>
<name>A0A330L2R9_9BACT</name>
<feature type="signal peptide" evidence="6">
    <location>
        <begin position="1"/>
        <end position="18"/>
    </location>
</feature>
<keyword evidence="1 4" id="KW-0349">Heme</keyword>
<dbReference type="InterPro" id="IPR036909">
    <property type="entry name" value="Cyt_c-like_dom_sf"/>
</dbReference>
<evidence type="ECO:0000256" key="1">
    <source>
        <dbReference type="ARBA" id="ARBA00022617"/>
    </source>
</evidence>
<dbReference type="RefSeq" id="WP_181416593.1">
    <property type="nucleotide sequence ID" value="NZ_OUNR01000001.1"/>
</dbReference>
<evidence type="ECO:0000256" key="3">
    <source>
        <dbReference type="ARBA" id="ARBA00023004"/>
    </source>
</evidence>
<evidence type="ECO:0000256" key="5">
    <source>
        <dbReference type="SAM" id="MobiDB-lite"/>
    </source>
</evidence>
<protein>
    <submittedName>
        <fullName evidence="8">Putative Cytochrome c</fullName>
    </submittedName>
</protein>
<dbReference type="PROSITE" id="PS51007">
    <property type="entry name" value="CYTC"/>
    <property type="match status" value="1"/>
</dbReference>
<evidence type="ECO:0000256" key="6">
    <source>
        <dbReference type="SAM" id="SignalP"/>
    </source>
</evidence>
<keyword evidence="3 4" id="KW-0408">Iron</keyword>
<dbReference type="AlphaFoldDB" id="A0A330L2R9"/>
<keyword evidence="6" id="KW-0732">Signal</keyword>
<feature type="chain" id="PRO_5016261113" evidence="6">
    <location>
        <begin position="19"/>
        <end position="185"/>
    </location>
</feature>
<dbReference type="GO" id="GO:0009055">
    <property type="term" value="F:electron transfer activity"/>
    <property type="evidence" value="ECO:0007669"/>
    <property type="project" value="InterPro"/>
</dbReference>
<dbReference type="InterPro" id="IPR009056">
    <property type="entry name" value="Cyt_c-like_dom"/>
</dbReference>
<feature type="domain" description="Cytochrome c" evidence="7">
    <location>
        <begin position="55"/>
        <end position="142"/>
    </location>
</feature>
<dbReference type="GO" id="GO:0020037">
    <property type="term" value="F:heme binding"/>
    <property type="evidence" value="ECO:0007669"/>
    <property type="project" value="InterPro"/>
</dbReference>
<keyword evidence="2 4" id="KW-0479">Metal-binding</keyword>
<dbReference type="SUPFAM" id="SSF46626">
    <property type="entry name" value="Cytochrome c"/>
    <property type="match status" value="1"/>
</dbReference>
<keyword evidence="9" id="KW-1185">Reference proteome</keyword>
<dbReference type="GO" id="GO:0046872">
    <property type="term" value="F:metal ion binding"/>
    <property type="evidence" value="ECO:0007669"/>
    <property type="project" value="UniProtKB-KW"/>
</dbReference>
<sequence length="185" mass="19584">MKMSWHLMMVLGLGLTLAGCGGGEGGGEGPVVPPPPAPAEYADKHMPAGWWADAAKLEEGRKLFIGETNPDVNCASCHGKDGKPVKAGARDFRVSDRMKLYSDAVWFWRISEGVPNTKMKAWKSKLSDEDRWKLVLYERNFGLAGKGWDEGKKAWVDAAAVSAAPAAAAPAAPEAAPAAPAPAGK</sequence>
<evidence type="ECO:0000256" key="4">
    <source>
        <dbReference type="PROSITE-ProRule" id="PRU00433"/>
    </source>
</evidence>
<evidence type="ECO:0000313" key="9">
    <source>
        <dbReference type="Proteomes" id="UP000248168"/>
    </source>
</evidence>
<organism evidence="8 9">
    <name type="scientific">Nitrospira lenta</name>
    <dbReference type="NCBI Taxonomy" id="1436998"/>
    <lineage>
        <taxon>Bacteria</taxon>
        <taxon>Pseudomonadati</taxon>
        <taxon>Nitrospirota</taxon>
        <taxon>Nitrospiria</taxon>
        <taxon>Nitrospirales</taxon>
        <taxon>Nitrospiraceae</taxon>
        <taxon>Nitrospira</taxon>
    </lineage>
</organism>
<dbReference type="Pfam" id="PF13442">
    <property type="entry name" value="Cytochrome_CBB3"/>
    <property type="match status" value="1"/>
</dbReference>
<dbReference type="Gene3D" id="1.10.760.10">
    <property type="entry name" value="Cytochrome c-like domain"/>
    <property type="match status" value="1"/>
</dbReference>
<evidence type="ECO:0000259" key="7">
    <source>
        <dbReference type="PROSITE" id="PS51007"/>
    </source>
</evidence>
<evidence type="ECO:0000256" key="2">
    <source>
        <dbReference type="ARBA" id="ARBA00022723"/>
    </source>
</evidence>
<accession>A0A330L2R9</accession>
<dbReference type="EMBL" id="OUNR01000001">
    <property type="protein sequence ID" value="SPP63499.1"/>
    <property type="molecule type" value="Genomic_DNA"/>
</dbReference>
<gene>
    <name evidence="8" type="ORF">NITLEN_10585</name>
</gene>
<evidence type="ECO:0000313" key="8">
    <source>
        <dbReference type="EMBL" id="SPP63499.1"/>
    </source>
</evidence>
<reference evidence="9" key="1">
    <citation type="submission" date="2018-04" db="EMBL/GenBank/DDBJ databases">
        <authorList>
            <person name="Lucker S."/>
            <person name="Sakoula D."/>
        </authorList>
    </citation>
    <scope>NUCLEOTIDE SEQUENCE [LARGE SCALE GENOMIC DNA]</scope>
</reference>